<dbReference type="EMBL" id="JACIHM010000001">
    <property type="protein sequence ID" value="MBB4444375.1"/>
    <property type="molecule type" value="Genomic_DNA"/>
</dbReference>
<keyword evidence="7" id="KW-1185">Reference proteome</keyword>
<dbReference type="EMBL" id="JACIGW010000001">
    <property type="protein sequence ID" value="MBB4347918.1"/>
    <property type="molecule type" value="Genomic_DNA"/>
</dbReference>
<evidence type="ECO:0000313" key="3">
    <source>
        <dbReference type="EMBL" id="MBB4347918.1"/>
    </source>
</evidence>
<gene>
    <name evidence="4" type="ORF">GGE31_000159</name>
    <name evidence="3" type="ORF">GGE33_001626</name>
    <name evidence="5" type="ORF">GGE35_000157</name>
</gene>
<proteinExistence type="predicted"/>
<evidence type="ECO:0000313" key="7">
    <source>
        <dbReference type="Proteomes" id="UP000524535"/>
    </source>
</evidence>
<sequence>MAAIFATAVRLFGIGGVLFILAIAFYEGVPGASHIPFLTSIPVVSDIIAGRVETFAAQRVKEATAGMASKYELQSVQFQLQRERELRKAADDAAASERQRAALSEAIAAQRQARIEHLAAEARTNTKLTRPTAEDRQWLDHN</sequence>
<comment type="caution">
    <text evidence="3">The sequence shown here is derived from an EMBL/GenBank/DDBJ whole genome shotgun (WGS) entry which is preliminary data.</text>
</comment>
<dbReference type="Proteomes" id="UP000520770">
    <property type="component" value="Unassembled WGS sequence"/>
</dbReference>
<evidence type="ECO:0000256" key="1">
    <source>
        <dbReference type="SAM" id="MobiDB-lite"/>
    </source>
</evidence>
<feature type="compositionally biased region" description="Basic and acidic residues" evidence="1">
    <location>
        <begin position="132"/>
        <end position="142"/>
    </location>
</feature>
<feature type="region of interest" description="Disordered" evidence="1">
    <location>
        <begin position="121"/>
        <end position="142"/>
    </location>
</feature>
<protein>
    <submittedName>
        <fullName evidence="3">Uncharacterized protein</fullName>
    </submittedName>
</protein>
<evidence type="ECO:0000313" key="4">
    <source>
        <dbReference type="EMBL" id="MBB4409688.1"/>
    </source>
</evidence>
<evidence type="ECO:0000256" key="2">
    <source>
        <dbReference type="SAM" id="Phobius"/>
    </source>
</evidence>
<evidence type="ECO:0000313" key="8">
    <source>
        <dbReference type="Proteomes" id="UP000576087"/>
    </source>
</evidence>
<dbReference type="Proteomes" id="UP000524535">
    <property type="component" value="Unassembled WGS sequence"/>
</dbReference>
<keyword evidence="2" id="KW-0472">Membrane</keyword>
<keyword evidence="2" id="KW-0812">Transmembrane</keyword>
<dbReference type="Proteomes" id="UP000576087">
    <property type="component" value="Unassembled WGS sequence"/>
</dbReference>
<feature type="transmembrane region" description="Helical" evidence="2">
    <location>
        <begin position="7"/>
        <end position="26"/>
    </location>
</feature>
<organism evidence="3 6">
    <name type="scientific">Aliirhizobium cellulosilyticum</name>
    <dbReference type="NCBI Taxonomy" id="393664"/>
    <lineage>
        <taxon>Bacteria</taxon>
        <taxon>Pseudomonadati</taxon>
        <taxon>Pseudomonadota</taxon>
        <taxon>Alphaproteobacteria</taxon>
        <taxon>Hyphomicrobiales</taxon>
        <taxon>Rhizobiaceae</taxon>
        <taxon>Aliirhizobium</taxon>
    </lineage>
</organism>
<accession>A0A7W6S653</accession>
<dbReference type="AlphaFoldDB" id="A0A7W6S653"/>
<reference evidence="6 7" key="1">
    <citation type="submission" date="2020-08" db="EMBL/GenBank/DDBJ databases">
        <title>Genomic Encyclopedia of Type Strains, Phase IV (KMG-V): Genome sequencing to study the core and pangenomes of soil and plant-associated prokaryotes.</title>
        <authorList>
            <person name="Whitman W."/>
        </authorList>
    </citation>
    <scope>NUCLEOTIDE SEQUENCE [LARGE SCALE GENOMIC DNA]</scope>
    <source>
        <strain evidence="4 7">SEMIA 444</strain>
        <strain evidence="3 6">SEMIA 448</strain>
        <strain evidence="5 8">SEMIA 452</strain>
    </source>
</reference>
<evidence type="ECO:0000313" key="5">
    <source>
        <dbReference type="EMBL" id="MBB4444375.1"/>
    </source>
</evidence>
<keyword evidence="2" id="KW-1133">Transmembrane helix</keyword>
<name>A0A7W6S653_9HYPH</name>
<dbReference type="RefSeq" id="WP_183821918.1">
    <property type="nucleotide sequence ID" value="NZ_JACIGW010000001.1"/>
</dbReference>
<evidence type="ECO:0000313" key="6">
    <source>
        <dbReference type="Proteomes" id="UP000520770"/>
    </source>
</evidence>
<dbReference type="EMBL" id="JACIGY010000001">
    <property type="protein sequence ID" value="MBB4409688.1"/>
    <property type="molecule type" value="Genomic_DNA"/>
</dbReference>